<gene>
    <name evidence="2" type="ORF">UFOPK3268_01691</name>
</gene>
<accession>A0A6J7C8B8</accession>
<sequence length="189" mass="19801">MHDLAVTAHVACRASVGVRAARENAVDVGLLPSKIVRVSELLPSHHPQALHGKAEELTGRLVHSQQLTIRGEQHGRDGGLLHREPDQIDRSGVDGMMGSVGAFRARGLLAHAEPPDLAPAHVGLETLTLTSTSGGRCARDAAFSLDPTSRISDPMMPSLGSDGEPGHPQERCDEAGNLAAAATRAVTIT</sequence>
<dbReference type="AlphaFoldDB" id="A0A6J7C8B8"/>
<proteinExistence type="predicted"/>
<feature type="region of interest" description="Disordered" evidence="1">
    <location>
        <begin position="147"/>
        <end position="170"/>
    </location>
</feature>
<protein>
    <submittedName>
        <fullName evidence="2">Unannotated protein</fullName>
    </submittedName>
</protein>
<evidence type="ECO:0000256" key="1">
    <source>
        <dbReference type="SAM" id="MobiDB-lite"/>
    </source>
</evidence>
<organism evidence="2">
    <name type="scientific">freshwater metagenome</name>
    <dbReference type="NCBI Taxonomy" id="449393"/>
    <lineage>
        <taxon>unclassified sequences</taxon>
        <taxon>metagenomes</taxon>
        <taxon>ecological metagenomes</taxon>
    </lineage>
</organism>
<dbReference type="EMBL" id="CAFBIZ010000277">
    <property type="protein sequence ID" value="CAB4852539.1"/>
    <property type="molecule type" value="Genomic_DNA"/>
</dbReference>
<name>A0A6J7C8B8_9ZZZZ</name>
<evidence type="ECO:0000313" key="2">
    <source>
        <dbReference type="EMBL" id="CAB4852539.1"/>
    </source>
</evidence>
<reference evidence="2" key="1">
    <citation type="submission" date="2020-05" db="EMBL/GenBank/DDBJ databases">
        <authorList>
            <person name="Chiriac C."/>
            <person name="Salcher M."/>
            <person name="Ghai R."/>
            <person name="Kavagutti S V."/>
        </authorList>
    </citation>
    <scope>NUCLEOTIDE SEQUENCE</scope>
</reference>